<evidence type="ECO:0000256" key="2">
    <source>
        <dbReference type="ARBA" id="ARBA00022801"/>
    </source>
</evidence>
<evidence type="ECO:0000259" key="3">
    <source>
        <dbReference type="Pfam" id="PF03959"/>
    </source>
</evidence>
<evidence type="ECO:0000256" key="1">
    <source>
        <dbReference type="ARBA" id="ARBA00005863"/>
    </source>
</evidence>
<dbReference type="OrthoDB" id="414698at2759"/>
<comment type="similarity">
    <text evidence="1">Belongs to the LovG family.</text>
</comment>
<dbReference type="GO" id="GO:0044550">
    <property type="term" value="P:secondary metabolite biosynthetic process"/>
    <property type="evidence" value="ECO:0007669"/>
    <property type="project" value="TreeGrafter"/>
</dbReference>
<dbReference type="SUPFAM" id="SSF53474">
    <property type="entry name" value="alpha/beta-Hydrolases"/>
    <property type="match status" value="1"/>
</dbReference>
<gene>
    <name evidence="4" type="ORF">BP5553_04468</name>
</gene>
<dbReference type="GO" id="GO:0005634">
    <property type="term" value="C:nucleus"/>
    <property type="evidence" value="ECO:0007669"/>
    <property type="project" value="TreeGrafter"/>
</dbReference>
<organism evidence="4 5">
    <name type="scientific">Venustampulla echinocandica</name>
    <dbReference type="NCBI Taxonomy" id="2656787"/>
    <lineage>
        <taxon>Eukaryota</taxon>
        <taxon>Fungi</taxon>
        <taxon>Dikarya</taxon>
        <taxon>Ascomycota</taxon>
        <taxon>Pezizomycotina</taxon>
        <taxon>Leotiomycetes</taxon>
        <taxon>Helotiales</taxon>
        <taxon>Pleuroascaceae</taxon>
        <taxon>Venustampulla</taxon>
    </lineage>
</organism>
<sequence length="244" mass="27070">MAQSSPQPNFISNGLNGPSSNLPIILCLHGSGTNATIFNVQTMRLQRALLKSFRFVFLDGPIDSSPGPGVLPMFEGCGPYLRWLRPDESVTHMPPETRKLIVRAILAIEGDVVGVLGFSQGSKLAAGLLWEQEFRRRNGDVGGRGIGDGFNFKFGVFTHGISPPMTEHLVEDEQKDNIIELPSLHVVGADDEWAESGRTLFDRYFDKKTAKKLEFDIGHRLPTEEAETAKIAEEILRIYDETCR</sequence>
<dbReference type="Proteomes" id="UP000254866">
    <property type="component" value="Unassembled WGS sequence"/>
</dbReference>
<reference evidence="4 5" key="1">
    <citation type="journal article" date="2018" name="IMA Fungus">
        <title>IMA Genome-F 9: Draft genome sequence of Annulohypoxylon stygium, Aspergillus mulundensis, Berkeleyomyces basicola (syn. Thielaviopsis basicola), Ceratocystis smalleyi, two Cercospora beticola strains, Coleophoma cylindrospora, Fusarium fracticaudum, Phialophora cf. hyalina, and Morchella septimelata.</title>
        <authorList>
            <person name="Wingfield B.D."/>
            <person name="Bills G.F."/>
            <person name="Dong Y."/>
            <person name="Huang W."/>
            <person name="Nel W.J."/>
            <person name="Swalarsk-Parry B.S."/>
            <person name="Vaghefi N."/>
            <person name="Wilken P.M."/>
            <person name="An Z."/>
            <person name="de Beer Z.W."/>
            <person name="De Vos L."/>
            <person name="Chen L."/>
            <person name="Duong T.A."/>
            <person name="Gao Y."/>
            <person name="Hammerbacher A."/>
            <person name="Kikkert J.R."/>
            <person name="Li Y."/>
            <person name="Li H."/>
            <person name="Li K."/>
            <person name="Li Q."/>
            <person name="Liu X."/>
            <person name="Ma X."/>
            <person name="Naidoo K."/>
            <person name="Pethybridge S.J."/>
            <person name="Sun J."/>
            <person name="Steenkamp E.T."/>
            <person name="van der Nest M.A."/>
            <person name="van Wyk S."/>
            <person name="Wingfield M.J."/>
            <person name="Xiong C."/>
            <person name="Yue Q."/>
            <person name="Zhang X."/>
        </authorList>
    </citation>
    <scope>NUCLEOTIDE SEQUENCE [LARGE SCALE GENOMIC DNA]</scope>
    <source>
        <strain evidence="4 5">BP 5553</strain>
    </source>
</reference>
<dbReference type="RefSeq" id="XP_031869691.1">
    <property type="nucleotide sequence ID" value="XM_032013091.1"/>
</dbReference>
<keyword evidence="5" id="KW-1185">Reference proteome</keyword>
<evidence type="ECO:0000313" key="4">
    <source>
        <dbReference type="EMBL" id="RDL37035.1"/>
    </source>
</evidence>
<feature type="domain" description="Serine hydrolase" evidence="3">
    <location>
        <begin position="25"/>
        <end position="230"/>
    </location>
</feature>
<name>A0A370TND3_9HELO</name>
<dbReference type="PANTHER" id="PTHR48070:SF3">
    <property type="entry name" value="ESTERASE DBAE-RELATED"/>
    <property type="match status" value="1"/>
</dbReference>
<dbReference type="Pfam" id="PF03959">
    <property type="entry name" value="FSH1"/>
    <property type="match status" value="1"/>
</dbReference>
<evidence type="ECO:0000313" key="5">
    <source>
        <dbReference type="Proteomes" id="UP000254866"/>
    </source>
</evidence>
<dbReference type="GO" id="GO:0005737">
    <property type="term" value="C:cytoplasm"/>
    <property type="evidence" value="ECO:0007669"/>
    <property type="project" value="TreeGrafter"/>
</dbReference>
<dbReference type="Gene3D" id="3.40.50.1820">
    <property type="entry name" value="alpha/beta hydrolase"/>
    <property type="match status" value="1"/>
</dbReference>
<dbReference type="AlphaFoldDB" id="A0A370TND3"/>
<dbReference type="InterPro" id="IPR050593">
    <property type="entry name" value="LovG"/>
</dbReference>
<dbReference type="EMBL" id="NPIC01000003">
    <property type="protein sequence ID" value="RDL37035.1"/>
    <property type="molecule type" value="Genomic_DNA"/>
</dbReference>
<dbReference type="InterPro" id="IPR005645">
    <property type="entry name" value="FSH-like_dom"/>
</dbReference>
<dbReference type="PANTHER" id="PTHR48070">
    <property type="entry name" value="ESTERASE OVCA2"/>
    <property type="match status" value="1"/>
</dbReference>
<dbReference type="GO" id="GO:0016787">
    <property type="term" value="F:hydrolase activity"/>
    <property type="evidence" value="ECO:0007669"/>
    <property type="project" value="UniProtKB-KW"/>
</dbReference>
<dbReference type="InterPro" id="IPR029058">
    <property type="entry name" value="AB_hydrolase_fold"/>
</dbReference>
<proteinExistence type="inferred from homology"/>
<comment type="caution">
    <text evidence="4">The sequence shown here is derived from an EMBL/GenBank/DDBJ whole genome shotgun (WGS) entry which is preliminary data.</text>
</comment>
<accession>A0A370TND3</accession>
<protein>
    <recommendedName>
        <fullName evidence="3">Serine hydrolase domain-containing protein</fullName>
    </recommendedName>
</protein>
<dbReference type="GeneID" id="43597317"/>
<keyword evidence="2" id="KW-0378">Hydrolase</keyword>